<dbReference type="InterPro" id="IPR010870">
    <property type="entry name" value="Porin_O/P"/>
</dbReference>
<dbReference type="InterPro" id="IPR023614">
    <property type="entry name" value="Porin_dom_sf"/>
</dbReference>
<feature type="compositionally biased region" description="Polar residues" evidence="1">
    <location>
        <begin position="266"/>
        <end position="276"/>
    </location>
</feature>
<dbReference type="Proteomes" id="UP000186736">
    <property type="component" value="Unassembled WGS sequence"/>
</dbReference>
<dbReference type="SUPFAM" id="SSF56935">
    <property type="entry name" value="Porins"/>
    <property type="match status" value="1"/>
</dbReference>
<reference evidence="3 4" key="1">
    <citation type="submission" date="2016-10" db="EMBL/GenBank/DDBJ databases">
        <title>Genome Sequence of Pseudomonas putida GM4FR.</title>
        <authorList>
            <person name="Poehlein A."/>
            <person name="Wemheuer F."/>
            <person name="Hollensteiner J."/>
            <person name="Wemheuer B."/>
        </authorList>
    </citation>
    <scope>NUCLEOTIDE SEQUENCE [LARGE SCALE GENOMIC DNA]</scope>
    <source>
        <strain evidence="3 4">GM4FR</strain>
    </source>
</reference>
<dbReference type="AlphaFoldDB" id="A0A1Q9QWD5"/>
<dbReference type="EMBL" id="MKZO01000067">
    <property type="protein sequence ID" value="OLS59455.1"/>
    <property type="molecule type" value="Genomic_DNA"/>
</dbReference>
<proteinExistence type="predicted"/>
<feature type="chain" id="PRO_5012864619" evidence="2">
    <location>
        <begin position="25"/>
        <end position="437"/>
    </location>
</feature>
<evidence type="ECO:0000313" key="3">
    <source>
        <dbReference type="EMBL" id="OLS59455.1"/>
    </source>
</evidence>
<gene>
    <name evidence="3" type="primary">oprO</name>
    <name evidence="3" type="ORF">PSEMO_54220</name>
</gene>
<evidence type="ECO:0000313" key="4">
    <source>
        <dbReference type="Proteomes" id="UP000186736"/>
    </source>
</evidence>
<name>A0A1Q9QWD5_PSEPU</name>
<comment type="caution">
    <text evidence="3">The sequence shown here is derived from an EMBL/GenBank/DDBJ whole genome shotgun (WGS) entry which is preliminary data.</text>
</comment>
<dbReference type="RefSeq" id="WP_075806041.1">
    <property type="nucleotide sequence ID" value="NZ_MKZO01000067.1"/>
</dbReference>
<evidence type="ECO:0000256" key="1">
    <source>
        <dbReference type="SAM" id="MobiDB-lite"/>
    </source>
</evidence>
<keyword evidence="2" id="KW-0732">Signal</keyword>
<feature type="signal peptide" evidence="2">
    <location>
        <begin position="1"/>
        <end position="24"/>
    </location>
</feature>
<organism evidence="3 4">
    <name type="scientific">Pseudomonas putida</name>
    <name type="common">Arthrobacter siderocapsulatus</name>
    <dbReference type="NCBI Taxonomy" id="303"/>
    <lineage>
        <taxon>Bacteria</taxon>
        <taxon>Pseudomonadati</taxon>
        <taxon>Pseudomonadota</taxon>
        <taxon>Gammaproteobacteria</taxon>
        <taxon>Pseudomonadales</taxon>
        <taxon>Pseudomonadaceae</taxon>
        <taxon>Pseudomonas</taxon>
    </lineage>
</organism>
<evidence type="ECO:0000256" key="2">
    <source>
        <dbReference type="SAM" id="SignalP"/>
    </source>
</evidence>
<protein>
    <submittedName>
        <fullName evidence="3">Porin O</fullName>
    </submittedName>
</protein>
<dbReference type="Gene3D" id="2.40.160.10">
    <property type="entry name" value="Porin"/>
    <property type="match status" value="1"/>
</dbReference>
<feature type="region of interest" description="Disordered" evidence="1">
    <location>
        <begin position="256"/>
        <end position="276"/>
    </location>
</feature>
<dbReference type="Pfam" id="PF07396">
    <property type="entry name" value="Porin_O_P"/>
    <property type="match status" value="1"/>
</dbReference>
<sequence>MIRKHFAGFVASALAMAVTAQAFAGTVTTDGADIVVKTKGGLEVATTDKQYSFKVGGRVQADYSSFDEFYTVNGNRADAGYFRRAFLEIGGVLATDWAYQINYDFSHNSGGDNRSEDGYFDEASLAYNGFKPVSIKVGRFDPEFGLEKATSSKWVTAPERTAAYDLADWVNGHNGGLGIQASSNIGDSVYLSGGMFAKDATNADKDGDSTKQFNFRGVFAPMHSDGNVLHFGLNVAQRDLSDTSFDGRIRSRLGMRGVSTDGGQDAGTNGNRLTLGGANNTPAGAYDTDRAWGLEAAFATGPFSVQGEYLKRKVEADAAAYQDIKATGYYAQVAYTITGEARAYKLGKFDAVKPQNKQIGAWEVFYRYDHIEAEDDNGAFANVGDIEGKVHNLGLNWYANENVRISGTYVKAKVDNAQNANGDDKGDGFVLRAQYAF</sequence>
<accession>A0A1Q9QWD5</accession>
<dbReference type="OrthoDB" id="9807854at2"/>